<evidence type="ECO:0000256" key="10">
    <source>
        <dbReference type="SAM" id="MobiDB-lite"/>
    </source>
</evidence>
<dbReference type="InterPro" id="IPR037294">
    <property type="entry name" value="ABC_BtuC-like"/>
</dbReference>
<comment type="subcellular location">
    <subcellularLocation>
        <location evidence="1 9">Cell membrane</location>
        <topology evidence="1 9">Multi-pass membrane protein</topology>
    </subcellularLocation>
</comment>
<evidence type="ECO:0000256" key="11">
    <source>
        <dbReference type="SAM" id="Phobius"/>
    </source>
</evidence>
<feature type="transmembrane region" description="Helical" evidence="11">
    <location>
        <begin position="118"/>
        <end position="137"/>
    </location>
</feature>
<comment type="similarity">
    <text evidence="2 9">Belongs to the ABC-3 integral membrane protein family.</text>
</comment>
<dbReference type="OrthoDB" id="9804300at2"/>
<dbReference type="GO" id="GO:0007166">
    <property type="term" value="P:cell surface receptor signaling pathway"/>
    <property type="evidence" value="ECO:0007669"/>
    <property type="project" value="InterPro"/>
</dbReference>
<proteinExistence type="inferred from homology"/>
<evidence type="ECO:0000256" key="7">
    <source>
        <dbReference type="ARBA" id="ARBA00023136"/>
    </source>
</evidence>
<gene>
    <name evidence="12" type="primary">mntB_1</name>
    <name evidence="12" type="ORF">TA5114_03044</name>
</gene>
<reference evidence="13" key="1">
    <citation type="submission" date="2015-09" db="EMBL/GenBank/DDBJ databases">
        <authorList>
            <person name="Rodrigo-Torres Lidia"/>
            <person name="Arahal R.David."/>
        </authorList>
    </citation>
    <scope>NUCLEOTIDE SEQUENCE [LARGE SCALE GENOMIC DNA]</scope>
    <source>
        <strain evidence="13">CECT 5114</strain>
    </source>
</reference>
<sequence>MSYILGVVLLACTTALTCALPGVFVVLRKHSMIVDGISHAVLPGIIIGFAIVGDLDSPVLILGAAVTGLLVVLGNEWLTETGLLAGDAPQGLIFPSLFAVGILMVSMDFQHVHLDTHVALVGDMNLAAVIPLTVGGVNIGPEYLYVMLGLLLLNAGFIAVFYRALKITTFDRQFAEILGIRTRLLNTAFMFLVSVTVVAAFNAVGAILVISLLVVPAATAQLISTRLSVMFALTAAIAIIGALAGFWIAYVLDTGTSAAMAVFYGVLFVAVAVAERTATRLRRNRHQDVKSEETSATLVRSASVR</sequence>
<keyword evidence="7 11" id="KW-0472">Membrane</keyword>
<keyword evidence="6 11" id="KW-1133">Transmembrane helix</keyword>
<dbReference type="GO" id="GO:0010043">
    <property type="term" value="P:response to zinc ion"/>
    <property type="evidence" value="ECO:0007669"/>
    <property type="project" value="TreeGrafter"/>
</dbReference>
<feature type="transmembrane region" description="Helical" evidence="11">
    <location>
        <begin position="231"/>
        <end position="252"/>
    </location>
</feature>
<evidence type="ECO:0000256" key="2">
    <source>
        <dbReference type="ARBA" id="ARBA00008034"/>
    </source>
</evidence>
<dbReference type="RefSeq" id="WP_058316111.1">
    <property type="nucleotide sequence ID" value="NZ_CYUE01000021.1"/>
</dbReference>
<organism evidence="12 13">
    <name type="scientific">Cognatishimia activa</name>
    <dbReference type="NCBI Taxonomy" id="1715691"/>
    <lineage>
        <taxon>Bacteria</taxon>
        <taxon>Pseudomonadati</taxon>
        <taxon>Pseudomonadota</taxon>
        <taxon>Alphaproteobacteria</taxon>
        <taxon>Rhodobacterales</taxon>
        <taxon>Paracoccaceae</taxon>
        <taxon>Cognatishimia</taxon>
    </lineage>
</organism>
<dbReference type="InterPro" id="IPR000539">
    <property type="entry name" value="Frizzled/Smoothened_7TM"/>
</dbReference>
<evidence type="ECO:0000256" key="5">
    <source>
        <dbReference type="ARBA" id="ARBA00022692"/>
    </source>
</evidence>
<dbReference type="AlphaFoldDB" id="A0A0P1IUS4"/>
<keyword evidence="13" id="KW-1185">Reference proteome</keyword>
<evidence type="ECO:0000313" key="13">
    <source>
        <dbReference type="Proteomes" id="UP000051184"/>
    </source>
</evidence>
<feature type="region of interest" description="Disordered" evidence="10">
    <location>
        <begin position="285"/>
        <end position="305"/>
    </location>
</feature>
<dbReference type="STRING" id="1715691.TA5113_02938"/>
<evidence type="ECO:0000313" key="12">
    <source>
        <dbReference type="EMBL" id="CUK27220.1"/>
    </source>
</evidence>
<dbReference type="SUPFAM" id="SSF81345">
    <property type="entry name" value="ABC transporter involved in vitamin B12 uptake, BtuC"/>
    <property type="match status" value="1"/>
</dbReference>
<dbReference type="EMBL" id="CYUE01000021">
    <property type="protein sequence ID" value="CUK27220.1"/>
    <property type="molecule type" value="Genomic_DNA"/>
</dbReference>
<feature type="transmembrane region" description="Helical" evidence="11">
    <location>
        <begin position="90"/>
        <end position="106"/>
    </location>
</feature>
<keyword evidence="5 9" id="KW-0812">Transmembrane</keyword>
<dbReference type="GO" id="GO:0055085">
    <property type="term" value="P:transmembrane transport"/>
    <property type="evidence" value="ECO:0007669"/>
    <property type="project" value="InterPro"/>
</dbReference>
<dbReference type="GO" id="GO:0043190">
    <property type="term" value="C:ATP-binding cassette (ABC) transporter complex"/>
    <property type="evidence" value="ECO:0007669"/>
    <property type="project" value="InterPro"/>
</dbReference>
<feature type="transmembrane region" description="Helical" evidence="11">
    <location>
        <begin position="258"/>
        <end position="275"/>
    </location>
</feature>
<feature type="transmembrane region" description="Helical" evidence="11">
    <location>
        <begin position="31"/>
        <end position="52"/>
    </location>
</feature>
<dbReference type="Proteomes" id="UP000051184">
    <property type="component" value="Unassembled WGS sequence"/>
</dbReference>
<keyword evidence="4" id="KW-1003">Cell membrane</keyword>
<dbReference type="Pfam" id="PF00950">
    <property type="entry name" value="ABC-3"/>
    <property type="match status" value="1"/>
</dbReference>
<evidence type="ECO:0000256" key="8">
    <source>
        <dbReference type="ARBA" id="ARBA00023170"/>
    </source>
</evidence>
<evidence type="ECO:0000256" key="6">
    <source>
        <dbReference type="ARBA" id="ARBA00022989"/>
    </source>
</evidence>
<dbReference type="Gene3D" id="1.10.3470.10">
    <property type="entry name" value="ABC transporter involved in vitamin B12 uptake, BtuC"/>
    <property type="match status" value="1"/>
</dbReference>
<keyword evidence="8" id="KW-0675">Receptor</keyword>
<dbReference type="InterPro" id="IPR001626">
    <property type="entry name" value="ABC_TroCD"/>
</dbReference>
<dbReference type="PANTHER" id="PTHR30477:SF8">
    <property type="entry name" value="METAL TRANSPORT SYSTEM MEMBRANE PROTEIN CT_070-RELATED"/>
    <property type="match status" value="1"/>
</dbReference>
<evidence type="ECO:0000256" key="4">
    <source>
        <dbReference type="ARBA" id="ARBA00022475"/>
    </source>
</evidence>
<keyword evidence="3 9" id="KW-0813">Transport</keyword>
<name>A0A0P1IUS4_9RHOB</name>
<feature type="compositionally biased region" description="Polar residues" evidence="10">
    <location>
        <begin position="294"/>
        <end position="305"/>
    </location>
</feature>
<dbReference type="PRINTS" id="PR00489">
    <property type="entry name" value="FRIZZLED"/>
</dbReference>
<protein>
    <submittedName>
        <fullName evidence="12">Manganese transport system membrane protein MntB</fullName>
    </submittedName>
</protein>
<evidence type="ECO:0000256" key="3">
    <source>
        <dbReference type="ARBA" id="ARBA00022448"/>
    </source>
</evidence>
<evidence type="ECO:0000256" key="9">
    <source>
        <dbReference type="RuleBase" id="RU003943"/>
    </source>
</evidence>
<feature type="transmembrane region" description="Helical" evidence="11">
    <location>
        <begin position="143"/>
        <end position="162"/>
    </location>
</feature>
<feature type="transmembrane region" description="Helical" evidence="11">
    <location>
        <begin position="59"/>
        <end position="78"/>
    </location>
</feature>
<evidence type="ECO:0000256" key="1">
    <source>
        <dbReference type="ARBA" id="ARBA00004651"/>
    </source>
</evidence>
<accession>A0A0P1IUS4</accession>
<dbReference type="PANTHER" id="PTHR30477">
    <property type="entry name" value="ABC-TRANSPORTER METAL-BINDING PROTEIN"/>
    <property type="match status" value="1"/>
</dbReference>